<comment type="caution">
    <text evidence="2">The sequence shown here is derived from an EMBL/GenBank/DDBJ whole genome shotgun (WGS) entry which is preliminary data.</text>
</comment>
<evidence type="ECO:0000313" key="2">
    <source>
        <dbReference type="EMBL" id="CAF4415442.1"/>
    </source>
</evidence>
<evidence type="ECO:0000313" key="3">
    <source>
        <dbReference type="Proteomes" id="UP000681720"/>
    </source>
</evidence>
<protein>
    <submittedName>
        <fullName evidence="2">Uncharacterized protein</fullName>
    </submittedName>
</protein>
<dbReference type="AlphaFoldDB" id="A0A8S2VTD9"/>
<gene>
    <name evidence="2" type="ORF">GIL414_LOCUS30823</name>
</gene>
<organism evidence="2 3">
    <name type="scientific">Rotaria magnacalcarata</name>
    <dbReference type="NCBI Taxonomy" id="392030"/>
    <lineage>
        <taxon>Eukaryota</taxon>
        <taxon>Metazoa</taxon>
        <taxon>Spiralia</taxon>
        <taxon>Gnathifera</taxon>
        <taxon>Rotifera</taxon>
        <taxon>Eurotatoria</taxon>
        <taxon>Bdelloidea</taxon>
        <taxon>Philodinida</taxon>
        <taxon>Philodinidae</taxon>
        <taxon>Rotaria</taxon>
    </lineage>
</organism>
<evidence type="ECO:0000256" key="1">
    <source>
        <dbReference type="SAM" id="MobiDB-lite"/>
    </source>
</evidence>
<accession>A0A8S2VTD9</accession>
<feature type="region of interest" description="Disordered" evidence="1">
    <location>
        <begin position="72"/>
        <end position="93"/>
    </location>
</feature>
<name>A0A8S2VTD9_9BILA</name>
<sequence length="93" mass="10216">ADYISRHFPPSTSTNINPSTINVTYDDWSIGTKHWDAHVPKPQHTQYTEPSILDNACIHNASINAQINAVTTRPQSKLQAQPRSSSENASSAS</sequence>
<reference evidence="2" key="1">
    <citation type="submission" date="2021-02" db="EMBL/GenBank/DDBJ databases">
        <authorList>
            <person name="Nowell W R."/>
        </authorList>
    </citation>
    <scope>NUCLEOTIDE SEQUENCE</scope>
</reference>
<dbReference type="Proteomes" id="UP000681720">
    <property type="component" value="Unassembled WGS sequence"/>
</dbReference>
<dbReference type="EMBL" id="CAJOBJ010060456">
    <property type="protein sequence ID" value="CAF4415442.1"/>
    <property type="molecule type" value="Genomic_DNA"/>
</dbReference>
<proteinExistence type="predicted"/>
<feature type="compositionally biased region" description="Polar residues" evidence="1">
    <location>
        <begin position="72"/>
        <end position="83"/>
    </location>
</feature>
<feature type="non-terminal residue" evidence="2">
    <location>
        <position position="1"/>
    </location>
</feature>
<feature type="non-terminal residue" evidence="2">
    <location>
        <position position="93"/>
    </location>
</feature>
<feature type="compositionally biased region" description="Low complexity" evidence="1">
    <location>
        <begin position="84"/>
        <end position="93"/>
    </location>
</feature>